<keyword evidence="1" id="KW-0472">Membrane</keyword>
<dbReference type="RefSeq" id="WP_220228625.1">
    <property type="nucleotide sequence ID" value="NZ_JAICBX010000002.1"/>
</dbReference>
<feature type="transmembrane region" description="Helical" evidence="1">
    <location>
        <begin position="73"/>
        <end position="91"/>
    </location>
</feature>
<comment type="caution">
    <text evidence="3">The sequence shown here is derived from an EMBL/GenBank/DDBJ whole genome shotgun (WGS) entry which is preliminary data.</text>
</comment>
<accession>A0AAE3D1I1</accession>
<dbReference type="Pfam" id="PF00892">
    <property type="entry name" value="EamA"/>
    <property type="match status" value="1"/>
</dbReference>
<dbReference type="GO" id="GO:0016020">
    <property type="term" value="C:membrane"/>
    <property type="evidence" value="ECO:0007669"/>
    <property type="project" value="InterPro"/>
</dbReference>
<feature type="domain" description="EamA" evidence="2">
    <location>
        <begin position="19"/>
        <end position="144"/>
    </location>
</feature>
<sequence length="306" mass="31870">MTVRPAVSSSSTGTLLATFGVIVAAIGFGTVPFFARSLTDEGMAPHAVAFYRFAFTAIALLPTLILPRVLWRTIAWGIGAGIVMGVGWVGYVRAIEVAPVSTAGVLYMTYPVFTLVIARVMFGDVPTRRAILAALLIIAAAVIATSPGAIAKEHIPALIISLAAPFGFGFGINVLVHKLTPLPTLPRIACITLGSVIGLTPLMLATPVSEILPANETGWLLVAAITAVTAFIPQLLYTVCAPVIGTARTAVAGSVELPTMFLVGWFTLAEPVGPMQWAACGLVIAAIILTPSRITRNVSVNIAARS</sequence>
<dbReference type="EMBL" id="JAICBX010000002">
    <property type="protein sequence ID" value="MBW8637957.1"/>
    <property type="molecule type" value="Genomic_DNA"/>
</dbReference>
<dbReference type="Proteomes" id="UP001196509">
    <property type="component" value="Unassembled WGS sequence"/>
</dbReference>
<dbReference type="InterPro" id="IPR037185">
    <property type="entry name" value="EmrE-like"/>
</dbReference>
<feature type="transmembrane region" description="Helical" evidence="1">
    <location>
        <begin position="47"/>
        <end position="66"/>
    </location>
</feature>
<reference evidence="3" key="1">
    <citation type="submission" date="2021-08" db="EMBL/GenBank/DDBJ databases">
        <title>Hoeflea bacterium WL0058 sp. nov., isolated from the sediment.</title>
        <authorList>
            <person name="Wang L."/>
            <person name="Zhang D."/>
        </authorList>
    </citation>
    <scope>NUCLEOTIDE SEQUENCE</scope>
    <source>
        <strain evidence="3">WL0058</strain>
    </source>
</reference>
<feature type="transmembrane region" description="Helical" evidence="1">
    <location>
        <begin position="274"/>
        <end position="291"/>
    </location>
</feature>
<dbReference type="PANTHER" id="PTHR22911">
    <property type="entry name" value="ACYL-MALONYL CONDENSING ENZYME-RELATED"/>
    <property type="match status" value="1"/>
</dbReference>
<name>A0AAE3D1I1_9HYPH</name>
<evidence type="ECO:0000259" key="2">
    <source>
        <dbReference type="Pfam" id="PF00892"/>
    </source>
</evidence>
<feature type="transmembrane region" description="Helical" evidence="1">
    <location>
        <begin position="157"/>
        <end position="176"/>
    </location>
</feature>
<evidence type="ECO:0000256" key="1">
    <source>
        <dbReference type="SAM" id="Phobius"/>
    </source>
</evidence>
<gene>
    <name evidence="3" type="ORF">K1W69_12235</name>
</gene>
<keyword evidence="1" id="KW-0812">Transmembrane</keyword>
<dbReference type="AlphaFoldDB" id="A0AAE3D1I1"/>
<keyword evidence="1" id="KW-1133">Transmembrane helix</keyword>
<feature type="transmembrane region" description="Helical" evidence="1">
    <location>
        <begin position="12"/>
        <end position="35"/>
    </location>
</feature>
<evidence type="ECO:0000313" key="3">
    <source>
        <dbReference type="EMBL" id="MBW8637957.1"/>
    </source>
</evidence>
<dbReference type="SUPFAM" id="SSF103481">
    <property type="entry name" value="Multidrug resistance efflux transporter EmrE"/>
    <property type="match status" value="2"/>
</dbReference>
<feature type="transmembrane region" description="Helical" evidence="1">
    <location>
        <begin position="188"/>
        <end position="206"/>
    </location>
</feature>
<protein>
    <submittedName>
        <fullName evidence="3">DMT family transporter</fullName>
    </submittedName>
</protein>
<evidence type="ECO:0000313" key="4">
    <source>
        <dbReference type="Proteomes" id="UP001196509"/>
    </source>
</evidence>
<feature type="transmembrane region" description="Helical" evidence="1">
    <location>
        <begin position="130"/>
        <end position="151"/>
    </location>
</feature>
<feature type="transmembrane region" description="Helical" evidence="1">
    <location>
        <begin position="218"/>
        <end position="237"/>
    </location>
</feature>
<keyword evidence="4" id="KW-1185">Reference proteome</keyword>
<dbReference type="PANTHER" id="PTHR22911:SF137">
    <property type="entry name" value="SOLUTE CARRIER FAMILY 35 MEMBER G2-RELATED"/>
    <property type="match status" value="1"/>
</dbReference>
<dbReference type="InterPro" id="IPR000620">
    <property type="entry name" value="EamA_dom"/>
</dbReference>
<feature type="transmembrane region" description="Helical" evidence="1">
    <location>
        <begin position="97"/>
        <end position="118"/>
    </location>
</feature>
<organism evidence="3 4">
    <name type="scientific">Flavimaribacter sediminis</name>
    <dbReference type="NCBI Taxonomy" id="2865987"/>
    <lineage>
        <taxon>Bacteria</taxon>
        <taxon>Pseudomonadati</taxon>
        <taxon>Pseudomonadota</taxon>
        <taxon>Alphaproteobacteria</taxon>
        <taxon>Hyphomicrobiales</taxon>
        <taxon>Rhizobiaceae</taxon>
        <taxon>Flavimaribacter</taxon>
    </lineage>
</organism>
<proteinExistence type="predicted"/>
<feature type="transmembrane region" description="Helical" evidence="1">
    <location>
        <begin position="249"/>
        <end position="268"/>
    </location>
</feature>